<gene>
    <name evidence="7" type="ORF">ABVT11_12145</name>
</gene>
<evidence type="ECO:0000256" key="1">
    <source>
        <dbReference type="ARBA" id="ARBA00008891"/>
    </source>
</evidence>
<accession>A0ABV2CRT5</accession>
<dbReference type="Gene3D" id="2.160.20.10">
    <property type="entry name" value="Single-stranded right-handed beta-helix, Pectin lyase-like"/>
    <property type="match status" value="1"/>
</dbReference>
<dbReference type="PANTHER" id="PTHR31321:SF57">
    <property type="entry name" value="PECTINESTERASE 53-RELATED"/>
    <property type="match status" value="1"/>
</dbReference>
<proteinExistence type="inferred from homology"/>
<feature type="signal peptide" evidence="5">
    <location>
        <begin position="1"/>
        <end position="26"/>
    </location>
</feature>
<comment type="similarity">
    <text evidence="1">Belongs to the pectinesterase family.</text>
</comment>
<protein>
    <recommendedName>
        <fullName evidence="5">Pectinesterase</fullName>
        <ecNumber evidence="5">3.1.1.11</ecNumber>
    </recommendedName>
</protein>
<dbReference type="SUPFAM" id="SSF51126">
    <property type="entry name" value="Pectin lyase-like"/>
    <property type="match status" value="1"/>
</dbReference>
<keyword evidence="3 5" id="KW-0063">Aspartyl esterase</keyword>
<feature type="chain" id="PRO_5044973344" description="Pectinesterase" evidence="5">
    <location>
        <begin position="27"/>
        <end position="381"/>
    </location>
</feature>
<evidence type="ECO:0000256" key="3">
    <source>
        <dbReference type="ARBA" id="ARBA00023085"/>
    </source>
</evidence>
<feature type="domain" description="Pectinesterase catalytic" evidence="6">
    <location>
        <begin position="80"/>
        <end position="380"/>
    </location>
</feature>
<reference evidence="7 8" key="1">
    <citation type="submission" date="2024-07" db="EMBL/GenBank/DDBJ databases">
        <title>Uliginosibacterium paludis KCTC:42655.</title>
        <authorList>
            <person name="Kim M.K."/>
        </authorList>
    </citation>
    <scope>NUCLEOTIDE SEQUENCE [LARGE SCALE GENOMIC DNA]</scope>
    <source>
        <strain evidence="7 8">KCTC 42655</strain>
    </source>
</reference>
<evidence type="ECO:0000259" key="6">
    <source>
        <dbReference type="Pfam" id="PF01095"/>
    </source>
</evidence>
<comment type="caution">
    <text evidence="7">The sequence shown here is derived from an EMBL/GenBank/DDBJ whole genome shotgun (WGS) entry which is preliminary data.</text>
</comment>
<evidence type="ECO:0000256" key="4">
    <source>
        <dbReference type="PROSITE-ProRule" id="PRU10040"/>
    </source>
</evidence>
<dbReference type="Proteomes" id="UP001548590">
    <property type="component" value="Unassembled WGS sequence"/>
</dbReference>
<dbReference type="PROSITE" id="PS00503">
    <property type="entry name" value="PECTINESTERASE_2"/>
    <property type="match status" value="1"/>
</dbReference>
<evidence type="ECO:0000256" key="5">
    <source>
        <dbReference type="RuleBase" id="RU000589"/>
    </source>
</evidence>
<evidence type="ECO:0000313" key="7">
    <source>
        <dbReference type="EMBL" id="MET1490578.1"/>
    </source>
</evidence>
<keyword evidence="2 5" id="KW-0378">Hydrolase</keyword>
<organism evidence="7 8">
    <name type="scientific">Uliginosibacterium paludis</name>
    <dbReference type="NCBI Taxonomy" id="1615952"/>
    <lineage>
        <taxon>Bacteria</taxon>
        <taxon>Pseudomonadati</taxon>
        <taxon>Pseudomonadota</taxon>
        <taxon>Betaproteobacteria</taxon>
        <taxon>Rhodocyclales</taxon>
        <taxon>Zoogloeaceae</taxon>
        <taxon>Uliginosibacterium</taxon>
    </lineage>
</organism>
<keyword evidence="8" id="KW-1185">Reference proteome</keyword>
<dbReference type="RefSeq" id="WP_345927724.1">
    <property type="nucleotide sequence ID" value="NZ_JBDIVF010000004.1"/>
</dbReference>
<dbReference type="PANTHER" id="PTHR31321">
    <property type="entry name" value="ACYL-COA THIOESTER HYDROLASE YBHC-RELATED"/>
    <property type="match status" value="1"/>
</dbReference>
<dbReference type="EMBL" id="JBEWLZ010000006">
    <property type="protein sequence ID" value="MET1490578.1"/>
    <property type="molecule type" value="Genomic_DNA"/>
</dbReference>
<sequence>MQSSHRLSGVLALAAASLLASPFAFAVSSTTARPQLTSSAAASYTISKYMAQAGTIGALATDNWDPTGGVGAISGFTANYTVAADGSAGYKTIQAAINAAVAAGGSTRKYISVKAGTYNEVVCVPSSAPPITLYGLDATAANTVVTYGNSNLTPKSSGTATHPCTSNASATTIGTASSATFHVNAKDFRARNLTFTNSYVEGTYSGSNQAAIALSVRGDKAIFENVQVIGNQDTLYIGANSYTSVIRAFFKSSFVKGDVDFIFGHGTAAFYGCTIQYYGSRLGSSATSYIFAPSTQSTNTYGFLVISSTLNYTGSAGTGKTYLGRNWAESGAKGQLVIRDTAIGAHVRIADPWAAGTNGAAYSTSTARFWEYNNSGTGSGN</sequence>
<feature type="active site" evidence="4">
    <location>
        <position position="260"/>
    </location>
</feature>
<dbReference type="InterPro" id="IPR033131">
    <property type="entry name" value="Pectinesterase_Asp_AS"/>
</dbReference>
<name>A0ABV2CRT5_9RHOO</name>
<keyword evidence="5" id="KW-0732">Signal</keyword>
<dbReference type="EC" id="3.1.1.11" evidence="5"/>
<evidence type="ECO:0000313" key="8">
    <source>
        <dbReference type="Proteomes" id="UP001548590"/>
    </source>
</evidence>
<dbReference type="InterPro" id="IPR011050">
    <property type="entry name" value="Pectin_lyase_fold/virulence"/>
</dbReference>
<comment type="pathway">
    <text evidence="5">Glycan metabolism; pectin degradation; 2-dehydro-3-deoxy-D-gluconate from pectin: step 1/5.</text>
</comment>
<dbReference type="InterPro" id="IPR012334">
    <property type="entry name" value="Pectin_lyas_fold"/>
</dbReference>
<dbReference type="Pfam" id="PF01095">
    <property type="entry name" value="Pectinesterase"/>
    <property type="match status" value="1"/>
</dbReference>
<dbReference type="InterPro" id="IPR000070">
    <property type="entry name" value="Pectinesterase_cat"/>
</dbReference>
<comment type="catalytic activity">
    <reaction evidence="5">
        <text>[(1-&gt;4)-alpha-D-galacturonosyl methyl ester](n) + n H2O = [(1-&gt;4)-alpha-D-galacturonosyl](n) + n methanol + n H(+)</text>
        <dbReference type="Rhea" id="RHEA:22380"/>
        <dbReference type="Rhea" id="RHEA-COMP:14570"/>
        <dbReference type="Rhea" id="RHEA-COMP:14573"/>
        <dbReference type="ChEBI" id="CHEBI:15377"/>
        <dbReference type="ChEBI" id="CHEBI:15378"/>
        <dbReference type="ChEBI" id="CHEBI:17790"/>
        <dbReference type="ChEBI" id="CHEBI:140522"/>
        <dbReference type="ChEBI" id="CHEBI:140523"/>
        <dbReference type="EC" id="3.1.1.11"/>
    </reaction>
</comment>
<evidence type="ECO:0000256" key="2">
    <source>
        <dbReference type="ARBA" id="ARBA00022801"/>
    </source>
</evidence>